<dbReference type="PROSITE" id="PS51379">
    <property type="entry name" value="4FE4S_FER_2"/>
    <property type="match status" value="2"/>
</dbReference>
<keyword evidence="3" id="KW-0411">Iron-sulfur</keyword>
<dbReference type="SUPFAM" id="SSF54862">
    <property type="entry name" value="4Fe-4S ferredoxins"/>
    <property type="match status" value="1"/>
</dbReference>
<dbReference type="GO" id="GO:0046872">
    <property type="term" value="F:metal ion binding"/>
    <property type="evidence" value="ECO:0007669"/>
    <property type="project" value="UniProtKB-KW"/>
</dbReference>
<dbReference type="Pfam" id="PF12838">
    <property type="entry name" value="Fer4_7"/>
    <property type="match status" value="1"/>
</dbReference>
<evidence type="ECO:0000256" key="1">
    <source>
        <dbReference type="ARBA" id="ARBA00022723"/>
    </source>
</evidence>
<evidence type="ECO:0000256" key="3">
    <source>
        <dbReference type="ARBA" id="ARBA00023014"/>
    </source>
</evidence>
<protein>
    <submittedName>
        <fullName evidence="5">4Fe-4S dicluster domain-containing protein</fullName>
    </submittedName>
</protein>
<dbReference type="GO" id="GO:0051536">
    <property type="term" value="F:iron-sulfur cluster binding"/>
    <property type="evidence" value="ECO:0007669"/>
    <property type="project" value="UniProtKB-KW"/>
</dbReference>
<gene>
    <name evidence="5" type="ORF">ENU74_00530</name>
</gene>
<dbReference type="EMBL" id="DTDR01000018">
    <property type="protein sequence ID" value="HGK63077.1"/>
    <property type="molecule type" value="Genomic_DNA"/>
</dbReference>
<dbReference type="InterPro" id="IPR017896">
    <property type="entry name" value="4Fe4S_Fe-S-bd"/>
</dbReference>
<accession>A0A7V4E2J2</accession>
<dbReference type="Gene3D" id="3.30.70.20">
    <property type="match status" value="1"/>
</dbReference>
<evidence type="ECO:0000313" key="5">
    <source>
        <dbReference type="EMBL" id="HGK63077.1"/>
    </source>
</evidence>
<keyword evidence="1" id="KW-0479">Metal-binding</keyword>
<dbReference type="PROSITE" id="PS00198">
    <property type="entry name" value="4FE4S_FER_1"/>
    <property type="match status" value="1"/>
</dbReference>
<keyword evidence="2" id="KW-0408">Iron</keyword>
<proteinExistence type="predicted"/>
<dbReference type="InterPro" id="IPR017900">
    <property type="entry name" value="4Fe4S_Fe_S_CS"/>
</dbReference>
<comment type="caution">
    <text evidence="5">The sequence shown here is derived from an EMBL/GenBank/DDBJ whole genome shotgun (WGS) entry which is preliminary data.</text>
</comment>
<dbReference type="AlphaFoldDB" id="A0A7V4E2J2"/>
<evidence type="ECO:0000259" key="4">
    <source>
        <dbReference type="PROSITE" id="PS51379"/>
    </source>
</evidence>
<organism evidence="5">
    <name type="scientific">candidate division WOR-3 bacterium</name>
    <dbReference type="NCBI Taxonomy" id="2052148"/>
    <lineage>
        <taxon>Bacteria</taxon>
        <taxon>Bacteria division WOR-3</taxon>
    </lineage>
</organism>
<evidence type="ECO:0000256" key="2">
    <source>
        <dbReference type="ARBA" id="ARBA00023004"/>
    </source>
</evidence>
<reference evidence="5" key="1">
    <citation type="journal article" date="2020" name="mSystems">
        <title>Genome- and Community-Level Interaction Insights into Carbon Utilization and Element Cycling Functions of Hydrothermarchaeota in Hydrothermal Sediment.</title>
        <authorList>
            <person name="Zhou Z."/>
            <person name="Liu Y."/>
            <person name="Xu W."/>
            <person name="Pan J."/>
            <person name="Luo Z.H."/>
            <person name="Li M."/>
        </authorList>
    </citation>
    <scope>NUCLEOTIDE SEQUENCE [LARGE SCALE GENOMIC DNA]</scope>
    <source>
        <strain evidence="5">SpSt-697</strain>
    </source>
</reference>
<feature type="domain" description="4Fe-4S ferredoxin-type" evidence="4">
    <location>
        <begin position="46"/>
        <end position="76"/>
    </location>
</feature>
<name>A0A7V4E2J2_UNCW3</name>
<feature type="domain" description="4Fe-4S ferredoxin-type" evidence="4">
    <location>
        <begin position="13"/>
        <end position="43"/>
    </location>
</feature>
<sequence>MNNKPSKERLKKGPLVIIECPEKIPCNPCVNACPQKAIIIEDSLVEIPKVNYQKCIGCLLCIPQCPGLAIFGIYYNYSAKESLVSLPYEFLPRPKKGDVVWGVDKDGKRVIKVIVERVIENPKFNRCAIIQVRVNKKHFDKIRMIKL</sequence>